<sequence length="129" mass="15181">MAAKRKYKRMTIKEKEANKRFRAEMRAKGVLPPVKPRLNRRKFANEVNKEFEDFSVYENALYITEAIVFMTPSNTGIKKDIDLQEIGVLKMMKIAMEIKKYKENLIKQGETKYNPMDLFEEVVNPICDL</sequence>
<name>A0ACB5UE76_9FIRM</name>
<dbReference type="EMBL" id="BTPU01000005">
    <property type="protein sequence ID" value="GMQ61172.1"/>
    <property type="molecule type" value="Genomic_DNA"/>
</dbReference>
<organism evidence="1 2">
    <name type="scientific">Vallitalea maricola</name>
    <dbReference type="NCBI Taxonomy" id="3074433"/>
    <lineage>
        <taxon>Bacteria</taxon>
        <taxon>Bacillati</taxon>
        <taxon>Bacillota</taxon>
        <taxon>Clostridia</taxon>
        <taxon>Lachnospirales</taxon>
        <taxon>Vallitaleaceae</taxon>
        <taxon>Vallitalea</taxon>
    </lineage>
</organism>
<gene>
    <name evidence="1" type="ORF">AN2V17_04000</name>
</gene>
<dbReference type="Proteomes" id="UP001374599">
    <property type="component" value="Unassembled WGS sequence"/>
</dbReference>
<evidence type="ECO:0000313" key="1">
    <source>
        <dbReference type="EMBL" id="GMQ61172.1"/>
    </source>
</evidence>
<reference evidence="1" key="1">
    <citation type="submission" date="2023-09" db="EMBL/GenBank/DDBJ databases">
        <title>Vallitalea sediminicola and Vallitalea maricola sp. nov., anaerobic bacteria isolated from marine sediment.</title>
        <authorList>
            <person name="Hirano S."/>
            <person name="Maeda A."/>
            <person name="Terahara T."/>
            <person name="Mori K."/>
            <person name="Hamada M."/>
            <person name="Matsumoto R."/>
            <person name="Kobayashi T."/>
        </authorList>
    </citation>
    <scope>NUCLEOTIDE SEQUENCE</scope>
    <source>
        <strain evidence="1">AN17-2</strain>
    </source>
</reference>
<proteinExistence type="predicted"/>
<protein>
    <submittedName>
        <fullName evidence="1">Uncharacterized protein</fullName>
    </submittedName>
</protein>
<evidence type="ECO:0000313" key="2">
    <source>
        <dbReference type="Proteomes" id="UP001374599"/>
    </source>
</evidence>
<accession>A0ACB5UE76</accession>
<keyword evidence="2" id="KW-1185">Reference proteome</keyword>
<comment type="caution">
    <text evidence="1">The sequence shown here is derived from an EMBL/GenBank/DDBJ whole genome shotgun (WGS) entry which is preliminary data.</text>
</comment>